<dbReference type="EMBL" id="BARS01011622">
    <property type="protein sequence ID" value="GAF91945.1"/>
    <property type="molecule type" value="Genomic_DNA"/>
</dbReference>
<dbReference type="Gene3D" id="3.40.50.300">
    <property type="entry name" value="P-loop containing nucleotide triphosphate hydrolases"/>
    <property type="match status" value="1"/>
</dbReference>
<feature type="domain" description="IstB-like ATP-binding" evidence="1">
    <location>
        <begin position="14"/>
        <end position="157"/>
    </location>
</feature>
<evidence type="ECO:0000313" key="2">
    <source>
        <dbReference type="EMBL" id="GAF91945.1"/>
    </source>
</evidence>
<comment type="caution">
    <text evidence="2">The sequence shown here is derived from an EMBL/GenBank/DDBJ whole genome shotgun (WGS) entry which is preliminary data.</text>
</comment>
<dbReference type="GO" id="GO:0006260">
    <property type="term" value="P:DNA replication"/>
    <property type="evidence" value="ECO:0007669"/>
    <property type="project" value="TreeGrafter"/>
</dbReference>
<evidence type="ECO:0000259" key="1">
    <source>
        <dbReference type="Pfam" id="PF01695"/>
    </source>
</evidence>
<dbReference type="InterPro" id="IPR027417">
    <property type="entry name" value="P-loop_NTPase"/>
</dbReference>
<gene>
    <name evidence="2" type="ORF">S01H1_21070</name>
</gene>
<feature type="non-terminal residue" evidence="2">
    <location>
        <position position="162"/>
    </location>
</feature>
<protein>
    <recommendedName>
        <fullName evidence="1">IstB-like ATP-binding domain-containing protein</fullName>
    </recommendedName>
</protein>
<organism evidence="2">
    <name type="scientific">marine sediment metagenome</name>
    <dbReference type="NCBI Taxonomy" id="412755"/>
    <lineage>
        <taxon>unclassified sequences</taxon>
        <taxon>metagenomes</taxon>
        <taxon>ecological metagenomes</taxon>
    </lineage>
</organism>
<reference evidence="2" key="1">
    <citation type="journal article" date="2014" name="Front. Microbiol.">
        <title>High frequency of phylogenetically diverse reductive dehalogenase-homologous genes in deep subseafloor sedimentary metagenomes.</title>
        <authorList>
            <person name="Kawai M."/>
            <person name="Futagami T."/>
            <person name="Toyoda A."/>
            <person name="Takaki Y."/>
            <person name="Nishi S."/>
            <person name="Hori S."/>
            <person name="Arai W."/>
            <person name="Tsubouchi T."/>
            <person name="Morono Y."/>
            <person name="Uchiyama I."/>
            <person name="Ito T."/>
            <person name="Fujiyama A."/>
            <person name="Inagaki F."/>
            <person name="Takami H."/>
        </authorList>
    </citation>
    <scope>NUCLEOTIDE SEQUENCE</scope>
    <source>
        <strain evidence="2">Expedition CK06-06</strain>
    </source>
</reference>
<dbReference type="PANTHER" id="PTHR30050">
    <property type="entry name" value="CHROMOSOMAL REPLICATION INITIATOR PROTEIN DNAA"/>
    <property type="match status" value="1"/>
</dbReference>
<dbReference type="InterPro" id="IPR002611">
    <property type="entry name" value="IstB_ATP-bd"/>
</dbReference>
<proteinExistence type="predicted"/>
<sequence length="162" mass="18709">MSAIKPTVLLEHYLKQLKLPTVLREYAKLASVCHSERADYQTFLLRLCEREVHDRELRAAERRVKTAKFPVGKTLDTFDFQAQPSINQELVRELIRGEYMDRCENVLLIGNSGTGKSHLATGLAFAACQQGRRVRFFTATGLVTQLLENREERQLERFQKQL</sequence>
<dbReference type="SUPFAM" id="SSF52540">
    <property type="entry name" value="P-loop containing nucleoside triphosphate hydrolases"/>
    <property type="match status" value="1"/>
</dbReference>
<dbReference type="AlphaFoldDB" id="X0UU38"/>
<dbReference type="PANTHER" id="PTHR30050:SF4">
    <property type="entry name" value="ATP-BINDING PROTEIN RV3427C IN INSERTION SEQUENCE-RELATED"/>
    <property type="match status" value="1"/>
</dbReference>
<dbReference type="Pfam" id="PF01695">
    <property type="entry name" value="IstB_IS21"/>
    <property type="match status" value="1"/>
</dbReference>
<name>X0UU38_9ZZZZ</name>
<dbReference type="GO" id="GO:0005524">
    <property type="term" value="F:ATP binding"/>
    <property type="evidence" value="ECO:0007669"/>
    <property type="project" value="InterPro"/>
</dbReference>
<accession>X0UU38</accession>